<evidence type="ECO:0008006" key="3">
    <source>
        <dbReference type="Google" id="ProtNLM"/>
    </source>
</evidence>
<proteinExistence type="predicted"/>
<evidence type="ECO:0000313" key="2">
    <source>
        <dbReference type="Proteomes" id="UP001501414"/>
    </source>
</evidence>
<protein>
    <recommendedName>
        <fullName evidence="3">Nitroreductase domain-containing protein</fullName>
    </recommendedName>
</protein>
<evidence type="ECO:0000313" key="1">
    <source>
        <dbReference type="EMBL" id="GAA1402877.1"/>
    </source>
</evidence>
<name>A0ABN1YAZ4_9PSEU</name>
<dbReference type="RefSeq" id="WP_344030010.1">
    <property type="nucleotide sequence ID" value="NZ_BAAAJK010000059.1"/>
</dbReference>
<reference evidence="1 2" key="1">
    <citation type="journal article" date="2019" name="Int. J. Syst. Evol. Microbiol.">
        <title>The Global Catalogue of Microorganisms (GCM) 10K type strain sequencing project: providing services to taxonomists for standard genome sequencing and annotation.</title>
        <authorList>
            <consortium name="The Broad Institute Genomics Platform"/>
            <consortium name="The Broad Institute Genome Sequencing Center for Infectious Disease"/>
            <person name="Wu L."/>
            <person name="Ma J."/>
        </authorList>
    </citation>
    <scope>NUCLEOTIDE SEQUENCE [LARGE SCALE GENOMIC DNA]</scope>
    <source>
        <strain evidence="1 2">JCM 11896</strain>
    </source>
</reference>
<accession>A0ABN1YAZ4</accession>
<dbReference type="Gene3D" id="3.40.109.10">
    <property type="entry name" value="NADH Oxidase"/>
    <property type="match status" value="1"/>
</dbReference>
<dbReference type="EMBL" id="BAAAJK010000059">
    <property type="protein sequence ID" value="GAA1402877.1"/>
    <property type="molecule type" value="Genomic_DNA"/>
</dbReference>
<sequence length="353" mass="38803">MSTSLPGPWRRLLDEARAYPSPHNSQPIVVRVLDAGRAELLYDLERGLPAENFGIPFGQVCAGVYVESLATVAAGHGWSVAAELRDDGLDFDAAARHQPLGTLELGRAAITPRAEADLAAFRRRRTSRRPYQDLPVDPAVLAEAGALAAAAGHDFGHTAQRGLVDRLVRINQETLFDDLRNDAVHAEILAWIRTSDRSAEATRDGLSARTLLLPGPLLGFAMRHRGMWDLPLAGPLLRRIYLNTMRGVRELGWLTGPFGSPLDHVAAGRLFLRIWLAFTRADVYLHPFGTVITNPRSHAAFTDAAGIVEDGAGGEHLAWMLFRYGHSAEPPRALRRELPEMLLDRDGSTSWDR</sequence>
<comment type="caution">
    <text evidence="1">The sequence shown here is derived from an EMBL/GenBank/DDBJ whole genome shotgun (WGS) entry which is preliminary data.</text>
</comment>
<organism evidence="1 2">
    <name type="scientific">Pseudonocardia kongjuensis</name>
    <dbReference type="NCBI Taxonomy" id="102227"/>
    <lineage>
        <taxon>Bacteria</taxon>
        <taxon>Bacillati</taxon>
        <taxon>Actinomycetota</taxon>
        <taxon>Actinomycetes</taxon>
        <taxon>Pseudonocardiales</taxon>
        <taxon>Pseudonocardiaceae</taxon>
        <taxon>Pseudonocardia</taxon>
    </lineage>
</organism>
<gene>
    <name evidence="1" type="ORF">GCM10009613_63290</name>
</gene>
<keyword evidence="2" id="KW-1185">Reference proteome</keyword>
<dbReference type="InterPro" id="IPR000415">
    <property type="entry name" value="Nitroreductase-like"/>
</dbReference>
<dbReference type="Proteomes" id="UP001501414">
    <property type="component" value="Unassembled WGS sequence"/>
</dbReference>